<name>A0A7S2MAI4_9STRA</name>
<evidence type="ECO:0008006" key="3">
    <source>
        <dbReference type="Google" id="ProtNLM"/>
    </source>
</evidence>
<evidence type="ECO:0000313" key="2">
    <source>
        <dbReference type="EMBL" id="CAD9473180.1"/>
    </source>
</evidence>
<gene>
    <name evidence="2" type="ORF">DSPE1174_LOCUS27852</name>
</gene>
<sequence>MQLLSETTPEQARHSSTGWDDLAMLPSWQALLDSVRELMPHLDPCDWDTTDKGSPAMEEGGTKQDSDEDRGMYAWLSVHEFGKTEHREHGHLDARVSAVYYVSTPSNETQPLVFFDPRGMSALPRMQIPNEIPVPPFRHTHVHSPQAGELIVFPSWLVHSVEPLETTKDDGRVRARRRRASREKRISISFNKMGQWDCGA</sequence>
<dbReference type="InterPro" id="IPR012668">
    <property type="entry name" value="CHP02466"/>
</dbReference>
<evidence type="ECO:0000256" key="1">
    <source>
        <dbReference type="SAM" id="MobiDB-lite"/>
    </source>
</evidence>
<dbReference type="EMBL" id="HBGS01053995">
    <property type="protein sequence ID" value="CAD9473180.1"/>
    <property type="molecule type" value="Transcribed_RNA"/>
</dbReference>
<reference evidence="2" key="1">
    <citation type="submission" date="2021-01" db="EMBL/GenBank/DDBJ databases">
        <authorList>
            <person name="Corre E."/>
            <person name="Pelletier E."/>
            <person name="Niang G."/>
            <person name="Scheremetjew M."/>
            <person name="Finn R."/>
            <person name="Kale V."/>
            <person name="Holt S."/>
            <person name="Cochrane G."/>
            <person name="Meng A."/>
            <person name="Brown T."/>
            <person name="Cohen L."/>
        </authorList>
    </citation>
    <scope>NUCLEOTIDE SEQUENCE</scope>
    <source>
        <strain evidence="2">CCMP1381</strain>
    </source>
</reference>
<dbReference type="AlphaFoldDB" id="A0A7S2MAI4"/>
<organism evidence="2">
    <name type="scientific">Octactis speculum</name>
    <dbReference type="NCBI Taxonomy" id="3111310"/>
    <lineage>
        <taxon>Eukaryota</taxon>
        <taxon>Sar</taxon>
        <taxon>Stramenopiles</taxon>
        <taxon>Ochrophyta</taxon>
        <taxon>Dictyochophyceae</taxon>
        <taxon>Dictyochales</taxon>
        <taxon>Dictyochaceae</taxon>
        <taxon>Octactis</taxon>
    </lineage>
</organism>
<protein>
    <recommendedName>
        <fullName evidence="3">Prolyl 4-hydroxylase alpha subunit Fe(2+) 2OG dioxygenase domain-containing protein</fullName>
    </recommendedName>
</protein>
<dbReference type="Pfam" id="PF13759">
    <property type="entry name" value="2OG-FeII_Oxy_5"/>
    <property type="match status" value="1"/>
</dbReference>
<dbReference type="Gene3D" id="2.60.120.620">
    <property type="entry name" value="q2cbj1_9rhob like domain"/>
    <property type="match status" value="1"/>
</dbReference>
<accession>A0A7S2MAI4</accession>
<proteinExistence type="predicted"/>
<feature type="region of interest" description="Disordered" evidence="1">
    <location>
        <begin position="46"/>
        <end position="68"/>
    </location>
</feature>